<dbReference type="Pfam" id="PF06769">
    <property type="entry name" value="YoeB_toxin"/>
    <property type="match status" value="1"/>
</dbReference>
<accession>C9LVJ1</accession>
<evidence type="ECO:0000313" key="8">
    <source>
        <dbReference type="EMBL" id="AEB99120.1"/>
    </source>
</evidence>
<keyword evidence="4" id="KW-0255">Endonuclease</keyword>
<dbReference type="Proteomes" id="UP000003505">
    <property type="component" value="Unassembled WGS sequence"/>
</dbReference>
<evidence type="ECO:0000256" key="4">
    <source>
        <dbReference type="ARBA" id="ARBA00022759"/>
    </source>
</evidence>
<evidence type="ECO:0000313" key="9">
    <source>
        <dbReference type="EMBL" id="EEX77154.1"/>
    </source>
</evidence>
<keyword evidence="2" id="KW-1277">Toxin-antitoxin system</keyword>
<evidence type="ECO:0000256" key="5">
    <source>
        <dbReference type="ARBA" id="ARBA00022801"/>
    </source>
</evidence>
<evidence type="ECO:0000256" key="3">
    <source>
        <dbReference type="ARBA" id="ARBA00022722"/>
    </source>
</evidence>
<dbReference type="GO" id="GO:0016787">
    <property type="term" value="F:hydrolase activity"/>
    <property type="evidence" value="ECO:0007669"/>
    <property type="project" value="UniProtKB-KW"/>
</dbReference>
<gene>
    <name evidence="8" type="ordered locus">Selsp_0141</name>
    <name evidence="9" type="ORF">SELSPUOL_01485</name>
</gene>
<dbReference type="EMBL" id="ACKP02000027">
    <property type="protein sequence ID" value="EEX77154.1"/>
    <property type="molecule type" value="Genomic_DNA"/>
</dbReference>
<dbReference type="KEGG" id="ssg:Selsp_0141"/>
<dbReference type="InterPro" id="IPR035093">
    <property type="entry name" value="RelE/ParE_toxin_dom_sf"/>
</dbReference>
<protein>
    <recommendedName>
        <fullName evidence="7">Endoribonuclease YoeB</fullName>
    </recommendedName>
    <alternativeName>
        <fullName evidence="6">Putative mRNA interferase YoeB</fullName>
    </alternativeName>
</protein>
<sequence length="87" mass="10209">MSRITFTEKGFQQYIAWQTMDKKMLKRINELLKSIDRDGAMNGIGKPEKLKHRDGEYSRRIDDANRLVYEIDESGIIVKACKGHYEE</sequence>
<dbReference type="eggNOG" id="COG4115">
    <property type="taxonomic scope" value="Bacteria"/>
</dbReference>
<dbReference type="Gene3D" id="3.30.2310.20">
    <property type="entry name" value="RelE-like"/>
    <property type="match status" value="1"/>
</dbReference>
<dbReference type="NCBIfam" id="TIGR02116">
    <property type="entry name" value="toxin_Txe_YoeB"/>
    <property type="match status" value="1"/>
</dbReference>
<reference evidence="8 11" key="2">
    <citation type="submission" date="2011-04" db="EMBL/GenBank/DDBJ databases">
        <title>The complete genome of Selenomonas sputigena DSM 20758.</title>
        <authorList>
            <consortium name="US DOE Joint Genome Institute (JGI-PGF)"/>
            <person name="Lucas S."/>
            <person name="Copeland A."/>
            <person name="Lapidus A."/>
            <person name="Bruce D."/>
            <person name="Goodwin L."/>
            <person name="Pitluck S."/>
            <person name="Peters L."/>
            <person name="Kyrpides N."/>
            <person name="Mavromatis K."/>
            <person name="Ivanova N."/>
            <person name="Ovchinnikova G."/>
            <person name="Teshima H."/>
            <person name="Detter J.C."/>
            <person name="Tapia R."/>
            <person name="Han C."/>
            <person name="Land M."/>
            <person name="Hauser L."/>
            <person name="Markowitz V."/>
            <person name="Cheng J.-F."/>
            <person name="Hugenholtz P."/>
            <person name="Woyke T."/>
            <person name="Wu D."/>
            <person name="Gronow S."/>
            <person name="Wellnitz S."/>
            <person name="Schneider S."/>
            <person name="Klenk H.-P."/>
            <person name="Eisen J.A."/>
        </authorList>
    </citation>
    <scope>NUCLEOTIDE SEQUENCE [LARGE SCALE GENOMIC DNA]</scope>
    <source>
        <strain evidence="8">ATCC 35185</strain>
        <strain evidence="11">ATCC 35185 / DSM 20758 / VPI D19B-28</strain>
    </source>
</reference>
<dbReference type="Proteomes" id="UP000011124">
    <property type="component" value="Chromosome"/>
</dbReference>
<evidence type="ECO:0000256" key="2">
    <source>
        <dbReference type="ARBA" id="ARBA00022649"/>
    </source>
</evidence>
<dbReference type="GO" id="GO:0045892">
    <property type="term" value="P:negative regulation of DNA-templated transcription"/>
    <property type="evidence" value="ECO:0007669"/>
    <property type="project" value="TreeGrafter"/>
</dbReference>
<evidence type="ECO:0000256" key="7">
    <source>
        <dbReference type="ARBA" id="ARBA00050056"/>
    </source>
</evidence>
<evidence type="ECO:0000256" key="1">
    <source>
        <dbReference type="ARBA" id="ARBA00008172"/>
    </source>
</evidence>
<evidence type="ECO:0000313" key="10">
    <source>
        <dbReference type="Proteomes" id="UP000003505"/>
    </source>
</evidence>
<proteinExistence type="inferred from homology"/>
<name>C9LVJ1_SELS3</name>
<dbReference type="GO" id="GO:0006401">
    <property type="term" value="P:RNA catabolic process"/>
    <property type="evidence" value="ECO:0007669"/>
    <property type="project" value="InterPro"/>
</dbReference>
<dbReference type="STRING" id="546271.Selsp_0141"/>
<dbReference type="PANTHER" id="PTHR38039:SF1">
    <property type="entry name" value="TOXIN YOEB"/>
    <property type="match status" value="1"/>
</dbReference>
<evidence type="ECO:0000313" key="11">
    <source>
        <dbReference type="Proteomes" id="UP000011124"/>
    </source>
</evidence>
<keyword evidence="11" id="KW-1185">Reference proteome</keyword>
<dbReference type="EMBL" id="CP002637">
    <property type="protein sequence ID" value="AEB99120.1"/>
    <property type="molecule type" value="Genomic_DNA"/>
</dbReference>
<dbReference type="SUPFAM" id="SSF143011">
    <property type="entry name" value="RelE-like"/>
    <property type="match status" value="1"/>
</dbReference>
<dbReference type="OrthoDB" id="9801102at2"/>
<keyword evidence="5" id="KW-0378">Hydrolase</keyword>
<dbReference type="GO" id="GO:0004519">
    <property type="term" value="F:endonuclease activity"/>
    <property type="evidence" value="ECO:0007669"/>
    <property type="project" value="UniProtKB-KW"/>
</dbReference>
<dbReference type="HOGENOM" id="CLU_169492_2_0_9"/>
<dbReference type="RefSeq" id="WP_006192782.1">
    <property type="nucleotide sequence ID" value="NC_015437.1"/>
</dbReference>
<evidence type="ECO:0000256" key="6">
    <source>
        <dbReference type="ARBA" id="ARBA00030388"/>
    </source>
</evidence>
<dbReference type="PANTHER" id="PTHR38039">
    <property type="entry name" value="TOXIN YOEB"/>
    <property type="match status" value="1"/>
</dbReference>
<comment type="similarity">
    <text evidence="1">Belongs to the YoeB family.</text>
</comment>
<reference evidence="9 10" key="1">
    <citation type="submission" date="2009-09" db="EMBL/GenBank/DDBJ databases">
        <authorList>
            <person name="Weinstock G."/>
            <person name="Sodergren E."/>
            <person name="Clifton S."/>
            <person name="Fulton L."/>
            <person name="Fulton B."/>
            <person name="Courtney L."/>
            <person name="Fronick C."/>
            <person name="Harrison M."/>
            <person name="Strong C."/>
            <person name="Farmer C."/>
            <person name="Delahaunty K."/>
            <person name="Markovic C."/>
            <person name="Hall O."/>
            <person name="Minx P."/>
            <person name="Tomlinson C."/>
            <person name="Mitreva M."/>
            <person name="Nelson J."/>
            <person name="Hou S."/>
            <person name="Wollam A."/>
            <person name="Pepin K.H."/>
            <person name="Johnson M."/>
            <person name="Bhonagiri V."/>
            <person name="Nash W.E."/>
            <person name="Warren W."/>
            <person name="Chinwalla A."/>
            <person name="Mardis E.R."/>
            <person name="Wilson R.K."/>
        </authorList>
    </citation>
    <scope>NUCLEOTIDE SEQUENCE [LARGE SCALE GENOMIC DNA]</scope>
    <source>
        <strain evidence="9">ATCC 35185</strain>
        <strain evidence="10">ATCC 35185 / DSM 20758 / VPI D19B-28</strain>
    </source>
</reference>
<dbReference type="AlphaFoldDB" id="C9LVJ1"/>
<dbReference type="InterPro" id="IPR009614">
    <property type="entry name" value="YoeB_toxin"/>
</dbReference>
<organism evidence="9 10">
    <name type="scientific">Selenomonas sputigena (strain ATCC 35185 / DSM 20758 / CCUG 44933 / VPI D19B-28)</name>
    <dbReference type="NCBI Taxonomy" id="546271"/>
    <lineage>
        <taxon>Bacteria</taxon>
        <taxon>Bacillati</taxon>
        <taxon>Bacillota</taxon>
        <taxon>Negativicutes</taxon>
        <taxon>Selenomonadales</taxon>
        <taxon>Selenomonadaceae</taxon>
        <taxon>Selenomonas</taxon>
    </lineage>
</organism>
<keyword evidence="3" id="KW-0540">Nuclease</keyword>